<protein>
    <recommendedName>
        <fullName evidence="4 13">Tetraacyldisaccharide 4'-kinase</fullName>
        <ecNumber evidence="3 13">2.7.1.130</ecNumber>
    </recommendedName>
    <alternativeName>
        <fullName evidence="12 13">Lipid A 4'-kinase</fullName>
    </alternativeName>
</protein>
<sequence length="354" mass="39272">MKLDLSRCWYQKSLHPCLLLLLPFSWLFGACAAIRRWLYRAGWLRIRRFNVPVIVVGNISVGGTGKTPFVIRLVQLLESSGYRPGLVSRGVGGRKHTRPRCVRPEDTPHEVGDEAVLLVRRTGCPLVVGVDRVAAVRELLRNTQCNIVISDDGLQHYRLGRDLEVVVVDGVRGCGNGYLLPAGPLREPKSRLGSVDFVVVNGGSGHENYAMTLEPSQFISVRDADVKISLADFPRDSVHAVAGIGHPERFFKLLSSAGFAVTRHVFPDHHLYQARELNFNDTRAVIMTEKDAVKCAAFANDHFWYLSITAKINVKLEQAILTKLKSLENVDDENDFAKPACVASCPDQHDGIRG</sequence>
<dbReference type="UniPathway" id="UPA00359">
    <property type="reaction ID" value="UER00482"/>
</dbReference>
<name>A0A5E4PIP0_9COXI</name>
<comment type="catalytic activity">
    <reaction evidence="13">
        <text>a lipid A disaccharide + ATP = a lipid IVA + ADP + H(+)</text>
        <dbReference type="Rhea" id="RHEA:67840"/>
        <dbReference type="ChEBI" id="CHEBI:15378"/>
        <dbReference type="ChEBI" id="CHEBI:30616"/>
        <dbReference type="ChEBI" id="CHEBI:176343"/>
        <dbReference type="ChEBI" id="CHEBI:176425"/>
        <dbReference type="ChEBI" id="CHEBI:456216"/>
        <dbReference type="EC" id="2.7.1.130"/>
    </reaction>
</comment>
<comment type="pathway">
    <text evidence="2 13">Glycolipid biosynthesis; lipid IV(A) biosynthesis; lipid IV(A) from (3R)-3-hydroxytetradecanoyl-[acyl-carrier-protein] and UDP-N-acetyl-alpha-D-glucosamine: step 6/6.</text>
</comment>
<evidence type="ECO:0000256" key="7">
    <source>
        <dbReference type="ARBA" id="ARBA00022679"/>
    </source>
</evidence>
<dbReference type="NCBIfam" id="TIGR00682">
    <property type="entry name" value="lpxK"/>
    <property type="match status" value="1"/>
</dbReference>
<dbReference type="RefSeq" id="WP_148339405.1">
    <property type="nucleotide sequence ID" value="NZ_LR699119.1"/>
</dbReference>
<evidence type="ECO:0000256" key="4">
    <source>
        <dbReference type="ARBA" id="ARBA00016436"/>
    </source>
</evidence>
<organism evidence="14 15">
    <name type="scientific">Aquicella siphonis</name>
    <dbReference type="NCBI Taxonomy" id="254247"/>
    <lineage>
        <taxon>Bacteria</taxon>
        <taxon>Pseudomonadati</taxon>
        <taxon>Pseudomonadota</taxon>
        <taxon>Gammaproteobacteria</taxon>
        <taxon>Legionellales</taxon>
        <taxon>Coxiellaceae</taxon>
        <taxon>Aquicella</taxon>
    </lineage>
</organism>
<dbReference type="SUPFAM" id="SSF52540">
    <property type="entry name" value="P-loop containing nucleoside triphosphate hydrolases"/>
    <property type="match status" value="1"/>
</dbReference>
<keyword evidence="5 13" id="KW-0444">Lipid biosynthesis</keyword>
<dbReference type="OrthoDB" id="9766423at2"/>
<dbReference type="GO" id="GO:0009245">
    <property type="term" value="P:lipid A biosynthetic process"/>
    <property type="evidence" value="ECO:0007669"/>
    <property type="project" value="UniProtKB-UniRule"/>
</dbReference>
<gene>
    <name evidence="13 14" type="primary">lpxK</name>
    <name evidence="14" type="ORF">AQUSIP_14710</name>
</gene>
<dbReference type="PANTHER" id="PTHR42724:SF1">
    <property type="entry name" value="TETRAACYLDISACCHARIDE 4'-KINASE, MITOCHONDRIAL-RELATED"/>
    <property type="match status" value="1"/>
</dbReference>
<accession>A0A5E4PIP0</accession>
<dbReference type="InterPro" id="IPR003758">
    <property type="entry name" value="LpxK"/>
</dbReference>
<evidence type="ECO:0000256" key="8">
    <source>
        <dbReference type="ARBA" id="ARBA00022741"/>
    </source>
</evidence>
<evidence type="ECO:0000256" key="5">
    <source>
        <dbReference type="ARBA" id="ARBA00022516"/>
    </source>
</evidence>
<proteinExistence type="inferred from homology"/>
<evidence type="ECO:0000256" key="11">
    <source>
        <dbReference type="ARBA" id="ARBA00023098"/>
    </source>
</evidence>
<dbReference type="KEGG" id="asip:AQUSIP_14710"/>
<evidence type="ECO:0000256" key="1">
    <source>
        <dbReference type="ARBA" id="ARBA00002274"/>
    </source>
</evidence>
<evidence type="ECO:0000256" key="3">
    <source>
        <dbReference type="ARBA" id="ARBA00012071"/>
    </source>
</evidence>
<keyword evidence="9 13" id="KW-0418">Kinase</keyword>
<evidence type="ECO:0000256" key="2">
    <source>
        <dbReference type="ARBA" id="ARBA00004870"/>
    </source>
</evidence>
<comment type="similarity">
    <text evidence="13">Belongs to the LpxK family.</text>
</comment>
<evidence type="ECO:0000256" key="12">
    <source>
        <dbReference type="ARBA" id="ARBA00029757"/>
    </source>
</evidence>
<evidence type="ECO:0000313" key="15">
    <source>
        <dbReference type="Proteomes" id="UP000324194"/>
    </source>
</evidence>
<reference evidence="14 15" key="1">
    <citation type="submission" date="2019-08" db="EMBL/GenBank/DDBJ databases">
        <authorList>
            <person name="Guy L."/>
        </authorList>
    </citation>
    <scope>NUCLEOTIDE SEQUENCE [LARGE SCALE GENOMIC DNA]</scope>
    <source>
        <strain evidence="14 15">SGT-108</strain>
    </source>
</reference>
<keyword evidence="8 13" id="KW-0547">Nucleotide-binding</keyword>
<evidence type="ECO:0000256" key="9">
    <source>
        <dbReference type="ARBA" id="ARBA00022777"/>
    </source>
</evidence>
<keyword evidence="7 13" id="KW-0808">Transferase</keyword>
<dbReference type="AlphaFoldDB" id="A0A5E4PIP0"/>
<dbReference type="GO" id="GO:0005886">
    <property type="term" value="C:plasma membrane"/>
    <property type="evidence" value="ECO:0007669"/>
    <property type="project" value="TreeGrafter"/>
</dbReference>
<dbReference type="PROSITE" id="PS51257">
    <property type="entry name" value="PROKAR_LIPOPROTEIN"/>
    <property type="match status" value="1"/>
</dbReference>
<feature type="binding site" evidence="13">
    <location>
        <begin position="60"/>
        <end position="67"/>
    </location>
    <ligand>
        <name>ATP</name>
        <dbReference type="ChEBI" id="CHEBI:30616"/>
    </ligand>
</feature>
<evidence type="ECO:0000256" key="13">
    <source>
        <dbReference type="HAMAP-Rule" id="MF_00409"/>
    </source>
</evidence>
<evidence type="ECO:0000313" key="14">
    <source>
        <dbReference type="EMBL" id="VVC76166.1"/>
    </source>
</evidence>
<keyword evidence="10 13" id="KW-0067">ATP-binding</keyword>
<dbReference type="Pfam" id="PF02606">
    <property type="entry name" value="LpxK"/>
    <property type="match status" value="1"/>
</dbReference>
<evidence type="ECO:0000256" key="6">
    <source>
        <dbReference type="ARBA" id="ARBA00022556"/>
    </source>
</evidence>
<keyword evidence="11 13" id="KW-0443">Lipid metabolism</keyword>
<dbReference type="EMBL" id="LR699119">
    <property type="protein sequence ID" value="VVC76166.1"/>
    <property type="molecule type" value="Genomic_DNA"/>
</dbReference>
<dbReference type="PANTHER" id="PTHR42724">
    <property type="entry name" value="TETRAACYLDISACCHARIDE 4'-KINASE"/>
    <property type="match status" value="1"/>
</dbReference>
<dbReference type="GO" id="GO:0005524">
    <property type="term" value="F:ATP binding"/>
    <property type="evidence" value="ECO:0007669"/>
    <property type="project" value="UniProtKB-UniRule"/>
</dbReference>
<dbReference type="HAMAP" id="MF_00409">
    <property type="entry name" value="LpxK"/>
    <property type="match status" value="1"/>
</dbReference>
<dbReference type="InterPro" id="IPR027417">
    <property type="entry name" value="P-loop_NTPase"/>
</dbReference>
<dbReference type="GO" id="GO:0009029">
    <property type="term" value="F:lipid-A 4'-kinase activity"/>
    <property type="evidence" value="ECO:0007669"/>
    <property type="project" value="UniProtKB-UniRule"/>
</dbReference>
<dbReference type="GO" id="GO:0009244">
    <property type="term" value="P:lipopolysaccharide core region biosynthetic process"/>
    <property type="evidence" value="ECO:0007669"/>
    <property type="project" value="TreeGrafter"/>
</dbReference>
<dbReference type="EC" id="2.7.1.130" evidence="3 13"/>
<comment type="function">
    <text evidence="1 13">Transfers the gamma-phosphate of ATP to the 4'-position of a tetraacyldisaccharide 1-phosphate intermediate (termed DS-1-P) to form tetraacyldisaccharide 1,4'-bis-phosphate (lipid IVA).</text>
</comment>
<evidence type="ECO:0000256" key="10">
    <source>
        <dbReference type="ARBA" id="ARBA00022840"/>
    </source>
</evidence>
<keyword evidence="15" id="KW-1185">Reference proteome</keyword>
<dbReference type="Proteomes" id="UP000324194">
    <property type="component" value="Chromosome 1"/>
</dbReference>
<keyword evidence="6 13" id="KW-0441">Lipid A biosynthesis</keyword>